<comment type="caution">
    <text evidence="1">The sequence shown here is derived from an EMBL/GenBank/DDBJ whole genome shotgun (WGS) entry which is preliminary data.</text>
</comment>
<accession>A0A4D4LIM5</accession>
<evidence type="ECO:0000313" key="1">
    <source>
        <dbReference type="EMBL" id="GDY58328.1"/>
    </source>
</evidence>
<proteinExistence type="predicted"/>
<dbReference type="RefSeq" id="WP_162002006.1">
    <property type="nucleotide sequence ID" value="NZ_BAAASO010000010.1"/>
</dbReference>
<dbReference type="AlphaFoldDB" id="A0A4D4LIM5"/>
<name>A0A4D4LIM5_STRVO</name>
<organism evidence="1 2">
    <name type="scientific">Streptomyces violaceusniger</name>
    <dbReference type="NCBI Taxonomy" id="68280"/>
    <lineage>
        <taxon>Bacteria</taxon>
        <taxon>Bacillati</taxon>
        <taxon>Actinomycetota</taxon>
        <taxon>Actinomycetes</taxon>
        <taxon>Kitasatosporales</taxon>
        <taxon>Streptomycetaceae</taxon>
        <taxon>Streptomyces</taxon>
        <taxon>Streptomyces violaceusniger group</taxon>
    </lineage>
</organism>
<dbReference type="Proteomes" id="UP000301309">
    <property type="component" value="Unassembled WGS sequence"/>
</dbReference>
<sequence length="49" mass="4959">MPGFEPMVRALSAKGHLVPGAGVPFPGQRPDEFARLVREAVASAGVAGG</sequence>
<keyword evidence="2" id="KW-1185">Reference proteome</keyword>
<evidence type="ECO:0000313" key="2">
    <source>
        <dbReference type="Proteomes" id="UP000301309"/>
    </source>
</evidence>
<protein>
    <submittedName>
        <fullName evidence="1">Uncharacterized protein</fullName>
    </submittedName>
</protein>
<reference evidence="1 2" key="1">
    <citation type="journal article" date="2020" name="Int. J. Syst. Evol. Microbiol.">
        <title>Reclassification of Streptomyces castelarensis and Streptomyces sporoclivatus as later heterotypic synonyms of Streptomyces antimycoticus.</title>
        <authorList>
            <person name="Komaki H."/>
            <person name="Tamura T."/>
        </authorList>
    </citation>
    <scope>NUCLEOTIDE SEQUENCE [LARGE SCALE GENOMIC DNA]</scope>
    <source>
        <strain evidence="1 2">NBRC 13459</strain>
    </source>
</reference>
<dbReference type="EMBL" id="BJHW01000002">
    <property type="protein sequence ID" value="GDY58328.1"/>
    <property type="molecule type" value="Genomic_DNA"/>
</dbReference>
<gene>
    <name evidence="1" type="ORF">SVIO_089510</name>
</gene>